<dbReference type="AlphaFoldDB" id="A0A6I0FH62"/>
<organism evidence="2 3">
    <name type="scientific">Alkaliphilus pronyensis</name>
    <dbReference type="NCBI Taxonomy" id="1482732"/>
    <lineage>
        <taxon>Bacteria</taxon>
        <taxon>Bacillati</taxon>
        <taxon>Bacillota</taxon>
        <taxon>Clostridia</taxon>
        <taxon>Peptostreptococcales</taxon>
        <taxon>Natronincolaceae</taxon>
        <taxon>Alkaliphilus</taxon>
    </lineage>
</organism>
<evidence type="ECO:0000313" key="2">
    <source>
        <dbReference type="EMBL" id="KAB3537738.1"/>
    </source>
</evidence>
<sequence>MELQGQQGKIKIASDVIMVITKKAVEEVEGIVSFTGGISKGASAHIGKDNPRKAVNVANEKKNVIINLSVVIKYGDIIPEVVKEVQEKVKTAIEAMTEIHVETVNIFVQDVKIN</sequence>
<protein>
    <submittedName>
        <fullName evidence="2">Asp23/Gls24 family envelope stress response protein</fullName>
    </submittedName>
</protein>
<keyword evidence="3" id="KW-1185">Reference proteome</keyword>
<dbReference type="PANTHER" id="PTHR34297:SF2">
    <property type="entry name" value="ASP23_GLS24 FAMILY ENVELOPE STRESS RESPONSE PROTEIN"/>
    <property type="match status" value="1"/>
</dbReference>
<gene>
    <name evidence="2" type="ORF">F8154_02470</name>
</gene>
<evidence type="ECO:0000256" key="1">
    <source>
        <dbReference type="ARBA" id="ARBA00005721"/>
    </source>
</evidence>
<comment type="caution">
    <text evidence="2">The sequence shown here is derived from an EMBL/GenBank/DDBJ whole genome shotgun (WGS) entry which is preliminary data.</text>
</comment>
<dbReference type="EMBL" id="WBZC01000009">
    <property type="protein sequence ID" value="KAB3537738.1"/>
    <property type="molecule type" value="Genomic_DNA"/>
</dbReference>
<dbReference type="PANTHER" id="PTHR34297">
    <property type="entry name" value="HYPOTHETICAL CYTOSOLIC PROTEIN-RELATED"/>
    <property type="match status" value="1"/>
</dbReference>
<dbReference type="InterPro" id="IPR005531">
    <property type="entry name" value="Asp23"/>
</dbReference>
<name>A0A6I0FH62_9FIRM</name>
<dbReference type="OrthoDB" id="9793465at2"/>
<reference evidence="2 3" key="1">
    <citation type="submission" date="2019-10" db="EMBL/GenBank/DDBJ databases">
        <title>Alkaliphilus serpentinus sp. nov. and Alkaliphilus pronyensis sp. nov., two novel anaerobic alkaliphilic species isolated from the serpentinized-hosted hydrothermal field of the Prony Bay (New Caledonia).</title>
        <authorList>
            <person name="Postec A."/>
        </authorList>
    </citation>
    <scope>NUCLEOTIDE SEQUENCE [LARGE SCALE GENOMIC DNA]</scope>
    <source>
        <strain evidence="2 3">LacV</strain>
    </source>
</reference>
<comment type="similarity">
    <text evidence="1">Belongs to the asp23 family.</text>
</comment>
<proteinExistence type="inferred from homology"/>
<evidence type="ECO:0000313" key="3">
    <source>
        <dbReference type="Proteomes" id="UP000432715"/>
    </source>
</evidence>
<accession>A0A6I0FH62</accession>
<dbReference type="Pfam" id="PF03780">
    <property type="entry name" value="Asp23"/>
    <property type="match status" value="1"/>
</dbReference>
<dbReference type="Proteomes" id="UP000432715">
    <property type="component" value="Unassembled WGS sequence"/>
</dbReference>